<dbReference type="EMBL" id="BAAAPY010000002">
    <property type="protein sequence ID" value="GAA2072818.1"/>
    <property type="molecule type" value="Genomic_DNA"/>
</dbReference>
<accession>A0ABN2VV31</accession>
<comment type="caution">
    <text evidence="1">The sequence shown here is derived from an EMBL/GenBank/DDBJ whole genome shotgun (WGS) entry which is preliminary data.</text>
</comment>
<evidence type="ECO:0000313" key="2">
    <source>
        <dbReference type="Proteomes" id="UP001501480"/>
    </source>
</evidence>
<reference evidence="1 2" key="1">
    <citation type="journal article" date="2019" name="Int. J. Syst. Evol. Microbiol.">
        <title>The Global Catalogue of Microorganisms (GCM) 10K type strain sequencing project: providing services to taxonomists for standard genome sequencing and annotation.</title>
        <authorList>
            <consortium name="The Broad Institute Genomics Platform"/>
            <consortium name="The Broad Institute Genome Sequencing Center for Infectious Disease"/>
            <person name="Wu L."/>
            <person name="Ma J."/>
        </authorList>
    </citation>
    <scope>NUCLEOTIDE SEQUENCE [LARGE SCALE GENOMIC DNA]</scope>
    <source>
        <strain evidence="1 2">JCM 15749</strain>
    </source>
</reference>
<protein>
    <submittedName>
        <fullName evidence="1">Uncharacterized protein</fullName>
    </submittedName>
</protein>
<dbReference type="RefSeq" id="WP_344324897.1">
    <property type="nucleotide sequence ID" value="NZ_BAAAPY010000002.1"/>
</dbReference>
<keyword evidence="2" id="KW-1185">Reference proteome</keyword>
<dbReference type="Proteomes" id="UP001501480">
    <property type="component" value="Unassembled WGS sequence"/>
</dbReference>
<proteinExistence type="predicted"/>
<gene>
    <name evidence="1" type="ORF">GCM10009821_08710</name>
</gene>
<organism evidence="1 2">
    <name type="scientific">Aeromicrobium halocynthiae</name>
    <dbReference type="NCBI Taxonomy" id="560557"/>
    <lineage>
        <taxon>Bacteria</taxon>
        <taxon>Bacillati</taxon>
        <taxon>Actinomycetota</taxon>
        <taxon>Actinomycetes</taxon>
        <taxon>Propionibacteriales</taxon>
        <taxon>Nocardioidaceae</taxon>
        <taxon>Aeromicrobium</taxon>
    </lineage>
</organism>
<sequence length="422" mass="46137">MPSDDLLLDAKIWADRRKKVLDVKTLRVLLELRETYADTAPTLWPAGSVTDLLTSLWPAKGDGQELDEEALRSSLDSFLRFLRNTGTMSGRSAPLADLLKEVRSSVRGINERSADRSQWSIGKQMLDYADQIGLGISEGDDIESIRSSLEATQARWNALPVHERRALSPDPTSMHLSGYVGAQEAYGTTDAVQLVVLSMRHDLPTGSLPDPSQVAPAVRSAGLTAELRRLHAALEDREPLTSTGALKPARARALIHELALPDDGGWRSARDARALNRLWEAAAWARLLDPHATVARRLPFPDLADDETCVRFGVSSFIGAYMSTLRYLSDGAGITYALVRSYVLRCGLVTWEELGGFLDDWLLPARMRAQGMSVADIEVARARLDLEAVADTGAVVVDDRGVQLTPLGDVAVTALIHQLERG</sequence>
<evidence type="ECO:0000313" key="1">
    <source>
        <dbReference type="EMBL" id="GAA2072818.1"/>
    </source>
</evidence>
<name>A0ABN2VV31_9ACTN</name>